<accession>A0ABU6R9X0</accession>
<sequence>MWPASTVVDLREIATRMGRWGLEMRARVMELENLIRHDSAKAAIPGGGLHCITKYVVNYFIAASQWRRTLELVSEGLPLKDFITMVHDNRHQSNTHFCAQLCWIMDLLESNLEAKSKFYKDPELCSVFMMNNLRYIVQKAKNSELGPILGDDWIRKIWL</sequence>
<evidence type="ECO:0000256" key="2">
    <source>
        <dbReference type="ARBA" id="ARBA00022448"/>
    </source>
</evidence>
<protein>
    <recommendedName>
        <fullName evidence="3">Exocyst subunit Exo70 family protein</fullName>
    </recommendedName>
</protein>
<name>A0ABU6R9X0_9FABA</name>
<dbReference type="Pfam" id="PF03081">
    <property type="entry name" value="Exo70_C"/>
    <property type="match status" value="1"/>
</dbReference>
<dbReference type="EMBL" id="JASCZI010030293">
    <property type="protein sequence ID" value="MED6120760.1"/>
    <property type="molecule type" value="Genomic_DNA"/>
</dbReference>
<comment type="similarity">
    <text evidence="1 3">Belongs to the EXO70 family.</text>
</comment>
<evidence type="ECO:0000313" key="6">
    <source>
        <dbReference type="Proteomes" id="UP001341840"/>
    </source>
</evidence>
<proteinExistence type="inferred from homology"/>
<organism evidence="5 6">
    <name type="scientific">Stylosanthes scabra</name>
    <dbReference type="NCBI Taxonomy" id="79078"/>
    <lineage>
        <taxon>Eukaryota</taxon>
        <taxon>Viridiplantae</taxon>
        <taxon>Streptophyta</taxon>
        <taxon>Embryophyta</taxon>
        <taxon>Tracheophyta</taxon>
        <taxon>Spermatophyta</taxon>
        <taxon>Magnoliopsida</taxon>
        <taxon>eudicotyledons</taxon>
        <taxon>Gunneridae</taxon>
        <taxon>Pentapetalae</taxon>
        <taxon>rosids</taxon>
        <taxon>fabids</taxon>
        <taxon>Fabales</taxon>
        <taxon>Fabaceae</taxon>
        <taxon>Papilionoideae</taxon>
        <taxon>50 kb inversion clade</taxon>
        <taxon>dalbergioids sensu lato</taxon>
        <taxon>Dalbergieae</taxon>
        <taxon>Pterocarpus clade</taxon>
        <taxon>Stylosanthes</taxon>
    </lineage>
</organism>
<evidence type="ECO:0000313" key="5">
    <source>
        <dbReference type="EMBL" id="MED6120760.1"/>
    </source>
</evidence>
<evidence type="ECO:0000256" key="1">
    <source>
        <dbReference type="ARBA" id="ARBA00006756"/>
    </source>
</evidence>
<reference evidence="5 6" key="1">
    <citation type="journal article" date="2023" name="Plants (Basel)">
        <title>Bridging the Gap: Combining Genomics and Transcriptomics Approaches to Understand Stylosanthes scabra, an Orphan Legume from the Brazilian Caatinga.</title>
        <authorList>
            <person name="Ferreira-Neto J.R.C."/>
            <person name="da Silva M.D."/>
            <person name="Binneck E."/>
            <person name="de Melo N.F."/>
            <person name="da Silva R.H."/>
            <person name="de Melo A.L.T.M."/>
            <person name="Pandolfi V."/>
            <person name="Bustamante F.O."/>
            <person name="Brasileiro-Vidal A.C."/>
            <person name="Benko-Iseppon A.M."/>
        </authorList>
    </citation>
    <scope>NUCLEOTIDE SEQUENCE [LARGE SCALE GENOMIC DNA]</scope>
    <source>
        <tissue evidence="5">Leaves</tissue>
    </source>
</reference>
<comment type="caution">
    <text evidence="5">The sequence shown here is derived from an EMBL/GenBank/DDBJ whole genome shotgun (WGS) entry which is preliminary data.</text>
</comment>
<evidence type="ECO:0000259" key="4">
    <source>
        <dbReference type="Pfam" id="PF03081"/>
    </source>
</evidence>
<keyword evidence="3" id="KW-0268">Exocytosis</keyword>
<gene>
    <name evidence="5" type="ORF">PIB30_024049</name>
</gene>
<keyword evidence="3" id="KW-0653">Protein transport</keyword>
<evidence type="ECO:0000256" key="3">
    <source>
        <dbReference type="RuleBase" id="RU365026"/>
    </source>
</evidence>
<dbReference type="PANTHER" id="PTHR12542">
    <property type="entry name" value="EXOCYST COMPLEX PROTEIN EXO70"/>
    <property type="match status" value="1"/>
</dbReference>
<feature type="domain" description="Exocyst complex subunit Exo70 C-terminal" evidence="4">
    <location>
        <begin position="23"/>
        <end position="157"/>
    </location>
</feature>
<dbReference type="InterPro" id="IPR004140">
    <property type="entry name" value="Exo70"/>
</dbReference>
<comment type="function">
    <text evidence="3">Component of the exocyst complex.</text>
</comment>
<keyword evidence="6" id="KW-1185">Reference proteome</keyword>
<dbReference type="PANTHER" id="PTHR12542:SF96">
    <property type="entry name" value="EXOCYST COMPLEX COMPONENT EXO70B1"/>
    <property type="match status" value="1"/>
</dbReference>
<dbReference type="SUPFAM" id="SSF74788">
    <property type="entry name" value="Cullin repeat-like"/>
    <property type="match status" value="1"/>
</dbReference>
<dbReference type="InterPro" id="IPR016159">
    <property type="entry name" value="Cullin_repeat-like_dom_sf"/>
</dbReference>
<dbReference type="InterPro" id="IPR046364">
    <property type="entry name" value="Exo70_C"/>
</dbReference>
<dbReference type="Gene3D" id="1.20.1280.170">
    <property type="entry name" value="Exocyst complex component Exo70"/>
    <property type="match status" value="1"/>
</dbReference>
<keyword evidence="2 3" id="KW-0813">Transport</keyword>
<dbReference type="Proteomes" id="UP001341840">
    <property type="component" value="Unassembled WGS sequence"/>
</dbReference>